<dbReference type="Pfam" id="PF00805">
    <property type="entry name" value="Pentapeptide"/>
    <property type="match status" value="2"/>
</dbReference>
<dbReference type="InterPro" id="IPR016024">
    <property type="entry name" value="ARM-type_fold"/>
</dbReference>
<keyword evidence="2" id="KW-0677">Repeat</keyword>
<dbReference type="InterPro" id="IPR032675">
    <property type="entry name" value="LRR_dom_sf"/>
</dbReference>
<dbReference type="Pfam" id="PF12799">
    <property type="entry name" value="LRR_4"/>
    <property type="match status" value="2"/>
</dbReference>
<dbReference type="Proteomes" id="UP000290365">
    <property type="component" value="Chromosome"/>
</dbReference>
<sequence>MANPYHVDLLRHGQEEWNIWRLQNPEIRPNLSYANLQQMDLSKYNLAKTNLSHTNLSGTVLIMANLRDADLHNANLTRADFRGSHLKKANLSNALLHCANFDTLSRENNLRDLAPLASLARLRALDLSGYKHLNDLSPLATIPQLTILNLTGCKRIANLEPLSALSQLTTLNLTGCTPVQDLAPLASLRRLTTLNLTGCKHITDLAPLALLSRLHVLNLTGCKHITDLTPLAFLSHLATLNLTGCQQIRSLTPVASIPQLTIIGLQDKIWAVAEAVNRTCFIQQMSTSESFRRFVDSFLADINYQRWHDGLDRESLQELSLPARNLAEHMLLHCLTHTMADSRTIVGLGILRSYAAAPYLKQLLCSTGPSEVVDIAVALWQIERYPAALSTIIDVLKHTNDAFARMYAAIGLQNFRCQQTAQALKYALYDKDHLVRHHAAMSLFKLHSMLKDFADMHDPLYALTIEVMAEDIEKRQLAAENVWSLVGHLYLPHC</sequence>
<dbReference type="GO" id="GO:0003824">
    <property type="term" value="F:catalytic activity"/>
    <property type="evidence" value="ECO:0007669"/>
    <property type="project" value="InterPro"/>
</dbReference>
<name>A0A4P6JQA2_KTERU</name>
<dbReference type="SUPFAM" id="SSF52058">
    <property type="entry name" value="L domain-like"/>
    <property type="match status" value="1"/>
</dbReference>
<gene>
    <name evidence="3" type="ORF">EPA93_17000</name>
</gene>
<proteinExistence type="predicted"/>
<dbReference type="AlphaFoldDB" id="A0A4P6JQA2"/>
<dbReference type="InterPro" id="IPR011989">
    <property type="entry name" value="ARM-like"/>
</dbReference>
<dbReference type="KEGG" id="kbs:EPA93_17000"/>
<dbReference type="InterPro" id="IPR001345">
    <property type="entry name" value="PG/BPGM_mutase_AS"/>
</dbReference>
<dbReference type="EMBL" id="CP035758">
    <property type="protein sequence ID" value="QBD77597.1"/>
    <property type="molecule type" value="Genomic_DNA"/>
</dbReference>
<protein>
    <recommendedName>
        <fullName evidence="5">Leucine-rich repeat domain-containing protein</fullName>
    </recommendedName>
</protein>
<dbReference type="Gene3D" id="1.25.10.10">
    <property type="entry name" value="Leucine-rich Repeat Variant"/>
    <property type="match status" value="1"/>
</dbReference>
<dbReference type="InterPro" id="IPR001646">
    <property type="entry name" value="5peptide_repeat"/>
</dbReference>
<evidence type="ECO:0000313" key="3">
    <source>
        <dbReference type="EMBL" id="QBD77597.1"/>
    </source>
</evidence>
<organism evidence="3 4">
    <name type="scientific">Ktedonosporobacter rubrisoli</name>
    <dbReference type="NCBI Taxonomy" id="2509675"/>
    <lineage>
        <taxon>Bacteria</taxon>
        <taxon>Bacillati</taxon>
        <taxon>Chloroflexota</taxon>
        <taxon>Ktedonobacteria</taxon>
        <taxon>Ktedonobacterales</taxon>
        <taxon>Ktedonosporobacteraceae</taxon>
        <taxon>Ktedonosporobacter</taxon>
    </lineage>
</organism>
<dbReference type="OrthoDB" id="279274at2"/>
<keyword evidence="1" id="KW-0433">Leucine-rich repeat</keyword>
<dbReference type="InterPro" id="IPR025875">
    <property type="entry name" value="Leu-rich_rpt_4"/>
</dbReference>
<evidence type="ECO:0000313" key="4">
    <source>
        <dbReference type="Proteomes" id="UP000290365"/>
    </source>
</evidence>
<dbReference type="SUPFAM" id="SSF48371">
    <property type="entry name" value="ARM repeat"/>
    <property type="match status" value="1"/>
</dbReference>
<dbReference type="Gene3D" id="2.160.20.80">
    <property type="entry name" value="E3 ubiquitin-protein ligase SopA"/>
    <property type="match status" value="1"/>
</dbReference>
<evidence type="ECO:0000256" key="1">
    <source>
        <dbReference type="ARBA" id="ARBA00022614"/>
    </source>
</evidence>
<accession>A0A4P6JQA2</accession>
<dbReference type="PANTHER" id="PTHR46652">
    <property type="entry name" value="LEUCINE-RICH REPEAT AND IQ DOMAIN-CONTAINING PROTEIN 1-RELATED"/>
    <property type="match status" value="1"/>
</dbReference>
<evidence type="ECO:0008006" key="5">
    <source>
        <dbReference type="Google" id="ProtNLM"/>
    </source>
</evidence>
<dbReference type="Gene3D" id="3.80.10.10">
    <property type="entry name" value="Ribonuclease Inhibitor"/>
    <property type="match status" value="1"/>
</dbReference>
<dbReference type="PROSITE" id="PS00175">
    <property type="entry name" value="PG_MUTASE"/>
    <property type="match status" value="1"/>
</dbReference>
<keyword evidence="4" id="KW-1185">Reference proteome</keyword>
<dbReference type="PANTHER" id="PTHR46652:SF7">
    <property type="entry name" value="LEUCINE-RICH REPEAT AND IQ DOMAIN-CONTAINING PROTEIN 1"/>
    <property type="match status" value="1"/>
</dbReference>
<dbReference type="RefSeq" id="WP_129888652.1">
    <property type="nucleotide sequence ID" value="NZ_CP035758.1"/>
</dbReference>
<reference evidence="3 4" key="1">
    <citation type="submission" date="2019-01" db="EMBL/GenBank/DDBJ databases">
        <title>Ktedonosporobacter rubrisoli SCAWS-G2.</title>
        <authorList>
            <person name="Huang Y."/>
            <person name="Yan B."/>
        </authorList>
    </citation>
    <scope>NUCLEOTIDE SEQUENCE [LARGE SCALE GENOMIC DNA]</scope>
    <source>
        <strain evidence="3 4">SCAWS-G2</strain>
    </source>
</reference>
<dbReference type="InterPro" id="IPR050836">
    <property type="entry name" value="SDS22/Internalin_LRR"/>
</dbReference>
<evidence type="ECO:0000256" key="2">
    <source>
        <dbReference type="ARBA" id="ARBA00022737"/>
    </source>
</evidence>